<reference evidence="2 3" key="1">
    <citation type="submission" date="2024-02" db="EMBL/GenBank/DDBJ databases">
        <title>Lysinimicrobium sediminis NBRC 112286.</title>
        <authorList>
            <person name="Ichikawa N."/>
            <person name="Katano-Makiyama Y."/>
            <person name="Hidaka K."/>
        </authorList>
    </citation>
    <scope>NUCLEOTIDE SEQUENCE [LARGE SCALE GENOMIC DNA]</scope>
    <source>
        <strain evidence="2 3">NBRC 112286</strain>
    </source>
</reference>
<dbReference type="Gene3D" id="3.30.200.20">
    <property type="entry name" value="Phosphorylase Kinase, domain 1"/>
    <property type="match status" value="1"/>
</dbReference>
<comment type="caution">
    <text evidence="2">The sequence shown here is derived from an EMBL/GenBank/DDBJ whole genome shotgun (WGS) entry which is preliminary data.</text>
</comment>
<sequence>MIRDSGPPPAHPAISRPLARELIETQLPGLAHLEVGERFDGWDMVVYRLGPDLGLRLPRVEAAVGPLARESRLLSTVGAAWTFPHPRVVASGVAQGDYPWPWAVVTWLPGAAADASPLRDDAGPEIGRAFAQVHAPAGEEAWFNPEQSISLTERSENLEWALGLLEGATGPDGERLDIAGVRELWDEALSAPAPAEVVWSHADPHGSNLLAVDGGAFGGIIDWGKMAGCERAVDLSFLYTALGATGVDAAVRAYREASGCEDPGLEARLRGIAVAKCASWAVLDRPLNIAMAWRGFGGLGVLED</sequence>
<accession>A0ABP9WJT4</accession>
<evidence type="ECO:0000313" key="3">
    <source>
        <dbReference type="Proteomes" id="UP001426770"/>
    </source>
</evidence>
<dbReference type="Pfam" id="PF01636">
    <property type="entry name" value="APH"/>
    <property type="match status" value="1"/>
</dbReference>
<feature type="domain" description="Aminoglycoside phosphotransferase" evidence="1">
    <location>
        <begin position="41"/>
        <end position="265"/>
    </location>
</feature>
<dbReference type="EMBL" id="BAABRR010000010">
    <property type="protein sequence ID" value="GAA5519483.1"/>
    <property type="molecule type" value="Genomic_DNA"/>
</dbReference>
<dbReference type="InterPro" id="IPR002575">
    <property type="entry name" value="Aminoglycoside_PTrfase"/>
</dbReference>
<evidence type="ECO:0000313" key="2">
    <source>
        <dbReference type="EMBL" id="GAA5519483.1"/>
    </source>
</evidence>
<dbReference type="RefSeq" id="WP_286214223.1">
    <property type="nucleotide sequence ID" value="NZ_AP027736.1"/>
</dbReference>
<dbReference type="Proteomes" id="UP001426770">
    <property type="component" value="Unassembled WGS sequence"/>
</dbReference>
<keyword evidence="3" id="KW-1185">Reference proteome</keyword>
<name>A0ABP9WJT4_9MICO</name>
<evidence type="ECO:0000259" key="1">
    <source>
        <dbReference type="Pfam" id="PF01636"/>
    </source>
</evidence>
<protein>
    <recommendedName>
        <fullName evidence="1">Aminoglycoside phosphotransferase domain-containing protein</fullName>
    </recommendedName>
</protein>
<dbReference type="SUPFAM" id="SSF56112">
    <property type="entry name" value="Protein kinase-like (PK-like)"/>
    <property type="match status" value="1"/>
</dbReference>
<dbReference type="InterPro" id="IPR011009">
    <property type="entry name" value="Kinase-like_dom_sf"/>
</dbReference>
<proteinExistence type="predicted"/>
<organism evidence="2 3">
    <name type="scientific">Demequina sediminis</name>
    <dbReference type="NCBI Taxonomy" id="1930058"/>
    <lineage>
        <taxon>Bacteria</taxon>
        <taxon>Bacillati</taxon>
        <taxon>Actinomycetota</taxon>
        <taxon>Actinomycetes</taxon>
        <taxon>Micrococcales</taxon>
        <taxon>Demequinaceae</taxon>
        <taxon>Demequina</taxon>
    </lineage>
</organism>
<gene>
    <name evidence="2" type="ORF">Lsed01_01933</name>
</gene>
<dbReference type="Gene3D" id="3.90.1200.10">
    <property type="match status" value="1"/>
</dbReference>